<organism evidence="9 10">
    <name type="scientific">Umbra pygmaea</name>
    <name type="common">Eastern mudminnow</name>
    <dbReference type="NCBI Taxonomy" id="75934"/>
    <lineage>
        <taxon>Eukaryota</taxon>
        <taxon>Metazoa</taxon>
        <taxon>Chordata</taxon>
        <taxon>Craniata</taxon>
        <taxon>Vertebrata</taxon>
        <taxon>Euteleostomi</taxon>
        <taxon>Actinopterygii</taxon>
        <taxon>Neopterygii</taxon>
        <taxon>Teleostei</taxon>
        <taxon>Protacanthopterygii</taxon>
        <taxon>Esociformes</taxon>
        <taxon>Umbridae</taxon>
        <taxon>Umbra</taxon>
    </lineage>
</organism>
<sequence length="523" mass="58553">MGGRYKSKEKADNTLMKIHTFEGKQNIDEGLLRSYKFAVAEELVSDLEGPNSTTGSKCSSYDSEKQYLGVRVKMPVRDILRNIRIAKGMDPKDAQDSCGKALKGAKKRVNTKGGRRCNKRKCPTMSLEELAIIVEVLEEDLRKTHPYTLSNKSDSTKYCPEPNEQPCDMPKPLQHTYPMRICQENKIQQQAPYYYMSEHNLSCSQGNENAAVPPLNSHDGYVSDESDNMISSPESYMSYSPSSDDQIPSPQHSVLTQRFSSYEQGQDKGSESQGKYRFSQQYIRHMAQDGISEDSFWTQLQREESLLTGVPDTEFLTTDSSGRTVLHIVTCQGERPLAYAIAKRMAALNSLDIKDLEGKTALHMAAQNNRHLIMADLIRLGACVNQKDQSGKTCLHVSAENGYVQVTEMLNNLMKEGIYVDVEAKDNSGLSVLQYAAMALDVTMQKLDTNLDPSQRILHTRCKEQLLETLKCLLEMGSYLPTLNNGCGDNEYEMGSFIQDMVSSSNLGELHDPDNVFVYTAAP</sequence>
<dbReference type="PANTHER" id="PTHR24124:SF8">
    <property type="entry name" value="OCA DOMAIN-CONTAINING PROTEIN"/>
    <property type="match status" value="1"/>
</dbReference>
<proteinExistence type="predicted"/>
<keyword evidence="2" id="KW-0805">Transcription regulation</keyword>
<gene>
    <name evidence="9" type="ORF">UPYG_G00198440</name>
</gene>
<protein>
    <recommendedName>
        <fullName evidence="8">OCA domain-containing protein</fullName>
    </recommendedName>
</protein>
<reference evidence="9 10" key="1">
    <citation type="submission" date="2024-06" db="EMBL/GenBank/DDBJ databases">
        <authorList>
            <person name="Pan Q."/>
            <person name="Wen M."/>
            <person name="Jouanno E."/>
            <person name="Zahm M."/>
            <person name="Klopp C."/>
            <person name="Cabau C."/>
            <person name="Louis A."/>
            <person name="Berthelot C."/>
            <person name="Parey E."/>
            <person name="Roest Crollius H."/>
            <person name="Montfort J."/>
            <person name="Robinson-Rechavi M."/>
            <person name="Bouchez O."/>
            <person name="Lampietro C."/>
            <person name="Lopez Roques C."/>
            <person name="Donnadieu C."/>
            <person name="Postlethwait J."/>
            <person name="Bobe J."/>
            <person name="Verreycken H."/>
            <person name="Guiguen Y."/>
        </authorList>
    </citation>
    <scope>NUCLEOTIDE SEQUENCE [LARGE SCALE GENOMIC DNA]</scope>
    <source>
        <strain evidence="9">Up_M1</strain>
        <tissue evidence="9">Testis</tissue>
    </source>
</reference>
<accession>A0ABD0WN18</accession>
<keyword evidence="3 6" id="KW-0040">ANK repeat</keyword>
<dbReference type="PROSITE" id="PS50088">
    <property type="entry name" value="ANK_REPEAT"/>
    <property type="match status" value="2"/>
</dbReference>
<keyword evidence="5" id="KW-0804">Transcription</keyword>
<evidence type="ECO:0000259" key="8">
    <source>
        <dbReference type="PROSITE" id="PS52003"/>
    </source>
</evidence>
<evidence type="ECO:0000256" key="3">
    <source>
        <dbReference type="ARBA" id="ARBA00023043"/>
    </source>
</evidence>
<feature type="domain" description="OCA" evidence="8">
    <location>
        <begin position="64"/>
        <end position="86"/>
    </location>
</feature>
<dbReference type="InterPro" id="IPR047571">
    <property type="entry name" value="OCA"/>
</dbReference>
<feature type="region of interest" description="Disordered" evidence="7">
    <location>
        <begin position="205"/>
        <end position="251"/>
    </location>
</feature>
<dbReference type="Pfam" id="PF00023">
    <property type="entry name" value="Ank"/>
    <property type="match status" value="1"/>
</dbReference>
<dbReference type="PROSITE" id="PS52003">
    <property type="entry name" value="OCA"/>
    <property type="match status" value="1"/>
</dbReference>
<evidence type="ECO:0000256" key="4">
    <source>
        <dbReference type="ARBA" id="ARBA00023159"/>
    </source>
</evidence>
<evidence type="ECO:0000256" key="6">
    <source>
        <dbReference type="PROSITE-ProRule" id="PRU00023"/>
    </source>
</evidence>
<name>A0ABD0WN18_UMBPY</name>
<dbReference type="SMART" id="SM00248">
    <property type="entry name" value="ANK"/>
    <property type="match status" value="3"/>
</dbReference>
<evidence type="ECO:0000313" key="9">
    <source>
        <dbReference type="EMBL" id="KAL0973065.1"/>
    </source>
</evidence>
<dbReference type="InterPro" id="IPR002110">
    <property type="entry name" value="Ankyrin_rpt"/>
</dbReference>
<dbReference type="Proteomes" id="UP001557470">
    <property type="component" value="Unassembled WGS sequence"/>
</dbReference>
<evidence type="ECO:0000256" key="2">
    <source>
        <dbReference type="ARBA" id="ARBA00023015"/>
    </source>
</evidence>
<evidence type="ECO:0000256" key="1">
    <source>
        <dbReference type="ARBA" id="ARBA00022737"/>
    </source>
</evidence>
<evidence type="ECO:0000313" key="10">
    <source>
        <dbReference type="Proteomes" id="UP001557470"/>
    </source>
</evidence>
<feature type="compositionally biased region" description="Low complexity" evidence="7">
    <location>
        <begin position="231"/>
        <end position="251"/>
    </location>
</feature>
<feature type="repeat" description="ANK" evidence="6">
    <location>
        <begin position="390"/>
        <end position="425"/>
    </location>
</feature>
<comment type="caution">
    <text evidence="9">The sequence shown here is derived from an EMBL/GenBank/DDBJ whole genome shotgun (WGS) entry which is preliminary data.</text>
</comment>
<dbReference type="PROSITE" id="PS50297">
    <property type="entry name" value="ANK_REP_REGION"/>
    <property type="match status" value="1"/>
</dbReference>
<dbReference type="AlphaFoldDB" id="A0ABD0WN18"/>
<dbReference type="InterPro" id="IPR036770">
    <property type="entry name" value="Ankyrin_rpt-contain_sf"/>
</dbReference>
<keyword evidence="10" id="KW-1185">Reference proteome</keyword>
<dbReference type="SUPFAM" id="SSF48403">
    <property type="entry name" value="Ankyrin repeat"/>
    <property type="match status" value="1"/>
</dbReference>
<keyword evidence="4" id="KW-0010">Activator</keyword>
<dbReference type="PANTHER" id="PTHR24124">
    <property type="entry name" value="ANKYRIN REPEAT FAMILY A"/>
    <property type="match status" value="1"/>
</dbReference>
<feature type="repeat" description="ANK" evidence="6">
    <location>
        <begin position="357"/>
        <end position="389"/>
    </location>
</feature>
<evidence type="ECO:0000256" key="7">
    <source>
        <dbReference type="SAM" id="MobiDB-lite"/>
    </source>
</evidence>
<dbReference type="Pfam" id="PF12796">
    <property type="entry name" value="Ank_2"/>
    <property type="match status" value="1"/>
</dbReference>
<keyword evidence="1" id="KW-0677">Repeat</keyword>
<dbReference type="EMBL" id="JAGEUA010000006">
    <property type="protein sequence ID" value="KAL0973065.1"/>
    <property type="molecule type" value="Genomic_DNA"/>
</dbReference>
<evidence type="ECO:0000256" key="5">
    <source>
        <dbReference type="ARBA" id="ARBA00023163"/>
    </source>
</evidence>
<dbReference type="Gene3D" id="1.25.40.20">
    <property type="entry name" value="Ankyrin repeat-containing domain"/>
    <property type="match status" value="1"/>
</dbReference>